<feature type="domain" description="Glycosyl transferase family 25" evidence="1">
    <location>
        <begin position="60"/>
        <end position="98"/>
    </location>
</feature>
<dbReference type="OrthoDB" id="9816113at2"/>
<accession>A0A2G4F4C1</accession>
<reference evidence="2" key="1">
    <citation type="submission" date="2017-10" db="EMBL/GenBank/DDBJ databases">
        <title>Draft genome sequence of the planktic cyanobacteria Tychonema bourrellyi isolated from alpine lentic freshwater.</title>
        <authorList>
            <person name="Tett A."/>
            <person name="Armanini F."/>
            <person name="Asnicar F."/>
            <person name="Boscaini A."/>
            <person name="Pasolli E."/>
            <person name="Zolfo M."/>
            <person name="Donati C."/>
            <person name="Salmaso N."/>
            <person name="Segata N."/>
        </authorList>
    </citation>
    <scope>NUCLEOTIDE SEQUENCE</scope>
    <source>
        <strain evidence="2">FEM_GT703</strain>
    </source>
</reference>
<dbReference type="GO" id="GO:0016740">
    <property type="term" value="F:transferase activity"/>
    <property type="evidence" value="ECO:0007669"/>
    <property type="project" value="UniProtKB-KW"/>
</dbReference>
<dbReference type="Proteomes" id="UP000226442">
    <property type="component" value="Unassembled WGS sequence"/>
</dbReference>
<dbReference type="InterPro" id="IPR002654">
    <property type="entry name" value="Glyco_trans_25"/>
</dbReference>
<dbReference type="CDD" id="cd06532">
    <property type="entry name" value="Glyco_transf_25"/>
    <property type="match status" value="1"/>
</dbReference>
<protein>
    <submittedName>
        <fullName evidence="2">LPS biosynthesis glycosyltransferase</fullName>
    </submittedName>
</protein>
<evidence type="ECO:0000313" key="3">
    <source>
        <dbReference type="Proteomes" id="UP000226442"/>
    </source>
</evidence>
<dbReference type="RefSeq" id="WP_096829823.1">
    <property type="nucleotide sequence ID" value="NZ_NXIB02000016.1"/>
</dbReference>
<comment type="caution">
    <text evidence="2">The sequence shown here is derived from an EMBL/GenBank/DDBJ whole genome shotgun (WGS) entry which is preliminary data.</text>
</comment>
<organism evidence="2 3">
    <name type="scientific">Tychonema bourrellyi FEM_GT703</name>
    <dbReference type="NCBI Taxonomy" id="2040638"/>
    <lineage>
        <taxon>Bacteria</taxon>
        <taxon>Bacillati</taxon>
        <taxon>Cyanobacteriota</taxon>
        <taxon>Cyanophyceae</taxon>
        <taxon>Oscillatoriophycideae</taxon>
        <taxon>Oscillatoriales</taxon>
        <taxon>Microcoleaceae</taxon>
        <taxon>Tychonema</taxon>
    </lineage>
</organism>
<proteinExistence type="predicted"/>
<name>A0A2G4F4C1_9CYAN</name>
<keyword evidence="3" id="KW-1185">Reference proteome</keyword>
<dbReference type="Pfam" id="PF01755">
    <property type="entry name" value="Glyco_transf_25"/>
    <property type="match status" value="1"/>
</dbReference>
<dbReference type="EMBL" id="NXIB02000016">
    <property type="protein sequence ID" value="PHX56596.1"/>
    <property type="molecule type" value="Genomic_DNA"/>
</dbReference>
<evidence type="ECO:0000313" key="2">
    <source>
        <dbReference type="EMBL" id="PHX56596.1"/>
    </source>
</evidence>
<evidence type="ECO:0000259" key="1">
    <source>
        <dbReference type="Pfam" id="PF01755"/>
    </source>
</evidence>
<gene>
    <name evidence="2" type="ORF">CP500_004465</name>
</gene>
<dbReference type="AlphaFoldDB" id="A0A2G4F4C1"/>
<sequence length="241" mass="27211">MTKITDYFQGVYVVNLPERQDRYQLIVKELESAEMPLTPHKVEIFPAIRPDEAGGFPSIGARGCFSSHLAILKQAKKQGLSNILIVEDDLEISAKFRTDEAIIVEQLCQQDWDFAYFGHVEEVGEKSPVTLVPFSEGVMTTHFYAVNGKIFDRLLHFLEELQQRPPGHPDGGPMHLDGAYSTFRAQNPDVVTLIASPNLGWQKSSRSDIYPNPWFDRIPGIRQLVAAARTGKTWLKRRLSS</sequence>